<keyword evidence="2" id="KW-1185">Reference proteome</keyword>
<sequence>MNGGSDDFDSVEHNHTPEAVYSQEGFSSYPSLPLMGSSIEDYLRLYNISPADLPNNNHASEKAEMGIDLQTQMGFDSQQEYNSHLMQEPLHNPHFPLQQFNWADSIDGIQGMKNYNHQQQQDLYQQQEYNPQCFTSTSSYAEAAPELLNLLQLPGCSAAAAMVPVPSVNIYSELPVTQSIATSTEMVLYNQLNFASHGPVFRELFHGLPHNCSIPGSRAGSSFDGMDVRDEDEGLYQEEDGRNFENSVLDFRRGKGKGKGEVKGTQHYAVERIRRDKFNEKYTALMSLLPNSQKSHRADILSGTIDYIKELRRSVEDLKMLVKKKRFQSERRKRLKMEDEMVPDMESSFMKSLADGEQSINAPMRSSWLLRKSKETVVDVRIIDDEVNIKVTQRRKVNCLLLVGEVLDELQMELLHASGGKIGDYNIFMFNTKVTEGSSVYAGAIAQKLIEVLDNTKSN</sequence>
<protein>
    <submittedName>
        <fullName evidence="1">Uncharacterized protein</fullName>
    </submittedName>
</protein>
<proteinExistence type="predicted"/>
<organism evidence="1 2">
    <name type="scientific">Persea americana</name>
    <name type="common">Avocado</name>
    <dbReference type="NCBI Taxonomy" id="3435"/>
    <lineage>
        <taxon>Eukaryota</taxon>
        <taxon>Viridiplantae</taxon>
        <taxon>Streptophyta</taxon>
        <taxon>Embryophyta</taxon>
        <taxon>Tracheophyta</taxon>
        <taxon>Spermatophyta</taxon>
        <taxon>Magnoliopsida</taxon>
        <taxon>Magnoliidae</taxon>
        <taxon>Laurales</taxon>
        <taxon>Lauraceae</taxon>
        <taxon>Persea</taxon>
    </lineage>
</organism>
<accession>A0ACC2KZE3</accession>
<name>A0ACC2KZE3_PERAE</name>
<evidence type="ECO:0000313" key="1">
    <source>
        <dbReference type="EMBL" id="KAJ8626375.1"/>
    </source>
</evidence>
<gene>
    <name evidence="1" type="ORF">MRB53_019682</name>
</gene>
<reference evidence="1 2" key="1">
    <citation type="journal article" date="2022" name="Hortic Res">
        <title>A haplotype resolved chromosomal level avocado genome allows analysis of novel avocado genes.</title>
        <authorList>
            <person name="Nath O."/>
            <person name="Fletcher S.J."/>
            <person name="Hayward A."/>
            <person name="Shaw L.M."/>
            <person name="Masouleh A.K."/>
            <person name="Furtado A."/>
            <person name="Henry R.J."/>
            <person name="Mitter N."/>
        </authorList>
    </citation>
    <scope>NUCLEOTIDE SEQUENCE [LARGE SCALE GENOMIC DNA]</scope>
    <source>
        <strain evidence="2">cv. Hass</strain>
    </source>
</reference>
<dbReference type="Proteomes" id="UP001234297">
    <property type="component" value="Chromosome 6"/>
</dbReference>
<comment type="caution">
    <text evidence="1">The sequence shown here is derived from an EMBL/GenBank/DDBJ whole genome shotgun (WGS) entry which is preliminary data.</text>
</comment>
<evidence type="ECO:0000313" key="2">
    <source>
        <dbReference type="Proteomes" id="UP001234297"/>
    </source>
</evidence>
<dbReference type="EMBL" id="CM056814">
    <property type="protein sequence ID" value="KAJ8626375.1"/>
    <property type="molecule type" value="Genomic_DNA"/>
</dbReference>